<sequence>MEIKWTPWRAAYIKGDSKQEDTGCPLCNAVQAGDDAQKLVLYRGRHAYVLMNLFPYNPGHLMVVPYEHTADMAHLAPAAAAELMHLAQLSIDVLRNEMQPHGFNLGMNLGRVGGAGIDEHLHLHVVPRWNGDTNFMPLIGGVKLVPEAIDDTYAALRPRFEAKHVESEPPGAG</sequence>
<gene>
    <name evidence="6" type="ORF">AVDCRST_MAG26-4689</name>
</gene>
<accession>A0A6J4K9A5</accession>
<dbReference type="PANTHER" id="PTHR42997">
    <property type="entry name" value="HIT FAMILY HYDROLASE"/>
    <property type="match status" value="1"/>
</dbReference>
<evidence type="ECO:0000256" key="1">
    <source>
        <dbReference type="ARBA" id="ARBA00022741"/>
    </source>
</evidence>
<dbReference type="InterPro" id="IPR011146">
    <property type="entry name" value="HIT-like"/>
</dbReference>
<dbReference type="Pfam" id="PF01230">
    <property type="entry name" value="HIT"/>
    <property type="match status" value="1"/>
</dbReference>
<dbReference type="SUPFAM" id="SSF54197">
    <property type="entry name" value="HIT-like"/>
    <property type="match status" value="1"/>
</dbReference>
<feature type="domain" description="HIT" evidence="5">
    <location>
        <begin position="25"/>
        <end position="135"/>
    </location>
</feature>
<evidence type="ECO:0000259" key="5">
    <source>
        <dbReference type="PROSITE" id="PS51084"/>
    </source>
</evidence>
<evidence type="ECO:0000256" key="4">
    <source>
        <dbReference type="PROSITE-ProRule" id="PRU00464"/>
    </source>
</evidence>
<organism evidence="6">
    <name type="scientific">uncultured Chloroflexia bacterium</name>
    <dbReference type="NCBI Taxonomy" id="1672391"/>
    <lineage>
        <taxon>Bacteria</taxon>
        <taxon>Bacillati</taxon>
        <taxon>Chloroflexota</taxon>
        <taxon>Chloroflexia</taxon>
        <taxon>environmental samples</taxon>
    </lineage>
</organism>
<dbReference type="InterPro" id="IPR039383">
    <property type="entry name" value="FHIT"/>
</dbReference>
<dbReference type="GO" id="GO:0000166">
    <property type="term" value="F:nucleotide binding"/>
    <property type="evidence" value="ECO:0007669"/>
    <property type="project" value="UniProtKB-KW"/>
</dbReference>
<dbReference type="PROSITE" id="PS51084">
    <property type="entry name" value="HIT_2"/>
    <property type="match status" value="1"/>
</dbReference>
<evidence type="ECO:0000256" key="3">
    <source>
        <dbReference type="PIRSR" id="PIRSR639383-2"/>
    </source>
</evidence>
<protein>
    <submittedName>
        <fullName evidence="6">FIG049476: HIT family protein</fullName>
    </submittedName>
</protein>
<dbReference type="InterPro" id="IPR052908">
    <property type="entry name" value="AP-4-A_phosphorylase"/>
</dbReference>
<feature type="binding site" evidence="3">
    <location>
        <position position="124"/>
    </location>
    <ligand>
        <name>substrate</name>
    </ligand>
</feature>
<name>A0A6J4K9A5_9CHLR</name>
<dbReference type="Gene3D" id="3.30.428.10">
    <property type="entry name" value="HIT-like"/>
    <property type="match status" value="1"/>
</dbReference>
<dbReference type="InterPro" id="IPR036265">
    <property type="entry name" value="HIT-like_sf"/>
</dbReference>
<dbReference type="AlphaFoldDB" id="A0A6J4K9A5"/>
<dbReference type="PANTHER" id="PTHR42997:SF1">
    <property type="entry name" value="AP-4-A PHOSPHORYLASE"/>
    <property type="match status" value="1"/>
</dbReference>
<evidence type="ECO:0000256" key="2">
    <source>
        <dbReference type="PIRSR" id="PIRSR639383-1"/>
    </source>
</evidence>
<proteinExistence type="predicted"/>
<dbReference type="GO" id="GO:0003824">
    <property type="term" value="F:catalytic activity"/>
    <property type="evidence" value="ECO:0007669"/>
    <property type="project" value="InterPro"/>
</dbReference>
<dbReference type="CDD" id="cd01275">
    <property type="entry name" value="FHIT"/>
    <property type="match status" value="1"/>
</dbReference>
<dbReference type="EMBL" id="CADCTK010001125">
    <property type="protein sequence ID" value="CAA9299496.1"/>
    <property type="molecule type" value="Genomic_DNA"/>
</dbReference>
<keyword evidence="1" id="KW-0547">Nucleotide-binding</keyword>
<evidence type="ECO:0000313" key="6">
    <source>
        <dbReference type="EMBL" id="CAA9299496.1"/>
    </source>
</evidence>
<feature type="short sequence motif" description="Histidine triad motif" evidence="4">
    <location>
        <begin position="120"/>
        <end position="124"/>
    </location>
</feature>
<feature type="binding site" evidence="3">
    <location>
        <position position="52"/>
    </location>
    <ligand>
        <name>substrate</name>
    </ligand>
</feature>
<reference evidence="6" key="1">
    <citation type="submission" date="2020-02" db="EMBL/GenBank/DDBJ databases">
        <authorList>
            <person name="Meier V. D."/>
        </authorList>
    </citation>
    <scope>NUCLEOTIDE SEQUENCE</scope>
    <source>
        <strain evidence="6">AVDCRST_MAG26</strain>
    </source>
</reference>
<feature type="active site" description="Tele-AMP-histidine intermediate" evidence="2">
    <location>
        <position position="122"/>
    </location>
</feature>